<dbReference type="Gene3D" id="1.25.40.10">
    <property type="entry name" value="Tetratricopeptide repeat domain"/>
    <property type="match status" value="1"/>
</dbReference>
<dbReference type="AlphaFoldDB" id="A0A1C6JXW5"/>
<dbReference type="EMBL" id="FMHG01000002">
    <property type="protein sequence ID" value="SCJ86952.1"/>
    <property type="molecule type" value="Genomic_DNA"/>
</dbReference>
<dbReference type="InterPro" id="IPR036869">
    <property type="entry name" value="J_dom_sf"/>
</dbReference>
<organism evidence="4">
    <name type="scientific">uncultured Anaerotruncus sp</name>
    <dbReference type="NCBI Taxonomy" id="905011"/>
    <lineage>
        <taxon>Bacteria</taxon>
        <taxon>Bacillati</taxon>
        <taxon>Bacillota</taxon>
        <taxon>Clostridia</taxon>
        <taxon>Eubacteriales</taxon>
        <taxon>Oscillospiraceae</taxon>
        <taxon>Anaerotruncus</taxon>
        <taxon>environmental samples</taxon>
    </lineage>
</organism>
<dbReference type="CDD" id="cd06257">
    <property type="entry name" value="DnaJ"/>
    <property type="match status" value="1"/>
</dbReference>
<proteinExistence type="predicted"/>
<dbReference type="Gene3D" id="1.10.287.110">
    <property type="entry name" value="DnaJ domain"/>
    <property type="match status" value="1"/>
</dbReference>
<dbReference type="InterPro" id="IPR001623">
    <property type="entry name" value="DnaJ_domain"/>
</dbReference>
<dbReference type="PROSITE" id="PS50005">
    <property type="entry name" value="TPR"/>
    <property type="match status" value="1"/>
</dbReference>
<evidence type="ECO:0000256" key="1">
    <source>
        <dbReference type="ARBA" id="ARBA00022705"/>
    </source>
</evidence>
<evidence type="ECO:0000259" key="3">
    <source>
        <dbReference type="PROSITE" id="PS50076"/>
    </source>
</evidence>
<dbReference type="InterPro" id="IPR019734">
    <property type="entry name" value="TPR_rpt"/>
</dbReference>
<evidence type="ECO:0000256" key="2">
    <source>
        <dbReference type="PROSITE-ProRule" id="PRU00339"/>
    </source>
</evidence>
<reference evidence="4" key="1">
    <citation type="submission" date="2015-09" db="EMBL/GenBank/DDBJ databases">
        <authorList>
            <consortium name="Pathogen Informatics"/>
        </authorList>
    </citation>
    <scope>NUCLEOTIDE SEQUENCE</scope>
    <source>
        <strain evidence="4">2789STDY5834896</strain>
    </source>
</reference>
<dbReference type="PRINTS" id="PR00625">
    <property type="entry name" value="JDOMAIN"/>
</dbReference>
<dbReference type="SMART" id="SM00271">
    <property type="entry name" value="DnaJ"/>
    <property type="match status" value="1"/>
</dbReference>
<dbReference type="PROSITE" id="PS50076">
    <property type="entry name" value="DNAJ_2"/>
    <property type="match status" value="1"/>
</dbReference>
<dbReference type="PANTHER" id="PTHR24074">
    <property type="entry name" value="CO-CHAPERONE PROTEIN DJLA"/>
    <property type="match status" value="1"/>
</dbReference>
<feature type="domain" description="J" evidence="3">
    <location>
        <begin position="2"/>
        <end position="62"/>
    </location>
</feature>
<dbReference type="GO" id="GO:0006260">
    <property type="term" value="P:DNA replication"/>
    <property type="evidence" value="ECO:0007669"/>
    <property type="project" value="UniProtKB-KW"/>
</dbReference>
<sequence length="218" mass="23417">MDPYRVLGVSRDATDEEVKAAYRKLAAKYHPDNYQNNPLEDLAAEKMKEINAAYDEIVTSRKRGGSTGRAGSGTGSAGGYSYSGAGAGAGGGSTQYADVRRLIQSGRIVEAEEVLDGVPTGSRSAEWYFLKGVIYSQHGWLEEAMRHFNQARVMDPQNPEYQNAVNQMNAQRRGNMAGNPYGGYNTQPAGCSGCDMCSSLICADCCCECMGGDLISCC</sequence>
<gene>
    <name evidence="4" type="primary">dnaJ_2</name>
    <name evidence="4" type="ORF">SAMEA3545359_02413</name>
</gene>
<dbReference type="SUPFAM" id="SSF46565">
    <property type="entry name" value="Chaperone J-domain"/>
    <property type="match status" value="1"/>
</dbReference>
<accession>A0A1C6JXW5</accession>
<keyword evidence="1" id="KW-0235">DNA replication</keyword>
<evidence type="ECO:0000313" key="4">
    <source>
        <dbReference type="EMBL" id="SCJ86952.1"/>
    </source>
</evidence>
<keyword evidence="2" id="KW-0802">TPR repeat</keyword>
<protein>
    <submittedName>
        <fullName evidence="4">Chaperone protein DnaJ</fullName>
    </submittedName>
</protein>
<dbReference type="InterPro" id="IPR011990">
    <property type="entry name" value="TPR-like_helical_dom_sf"/>
</dbReference>
<name>A0A1C6JXW5_9FIRM</name>
<dbReference type="Pfam" id="PF00226">
    <property type="entry name" value="DnaJ"/>
    <property type="match status" value="1"/>
</dbReference>
<dbReference type="InterPro" id="IPR050817">
    <property type="entry name" value="DjlA_DnaK_co-chaperone"/>
</dbReference>
<dbReference type="SUPFAM" id="SSF48452">
    <property type="entry name" value="TPR-like"/>
    <property type="match status" value="1"/>
</dbReference>
<feature type="repeat" description="TPR" evidence="2">
    <location>
        <begin position="125"/>
        <end position="158"/>
    </location>
</feature>